<sequence length="463" mass="49950">MSKISSVNPYTGKTLASYEAFDLTRLDSVLDSVDKAQQHWQQTSLQDRANALRDLAAQLRKQQGALAKLASEEMGKTLVSAEAEVEKCAWVCEYYAEQGPAMLVDEYLPDEDSNGVERFVCYQPLGVVLAIMPWNFPYWQVFRFLAPALMAGNAALLKHASNVPGCALAIEKLLLDAGLPENMLRTLLVPGSRAAALIEHPVVKAVTFTGSTDAGRKIAATAGKALKKTVLELGGSDAYVVLEDADVKLAVEKCVTSRLLNNGQSCIAAKRFIVHTKLYGEFAAQMTEAMNKKVVGDPLAKETDVGPQAREDLCEDLAAQVTESIRLGAVLMCGGERDKTFYSPTVLGEVRPGMPAFDDELFGPVAAVIRARSDDEAITLANQSMFGLGAAVFTRDTRRGAKIAAERLQAGACAVNDFVKSDPRMPFGGIKASGYGRELGRFGIHEFVNIKAVVVNGEADHNE</sequence>
<dbReference type="SUPFAM" id="SSF53720">
    <property type="entry name" value="ALDH-like"/>
    <property type="match status" value="1"/>
</dbReference>
<dbReference type="InterPro" id="IPR016162">
    <property type="entry name" value="Ald_DH_N"/>
</dbReference>
<dbReference type="InterPro" id="IPR047110">
    <property type="entry name" value="GABD/Sad-like"/>
</dbReference>
<evidence type="ECO:0000256" key="3">
    <source>
        <dbReference type="ARBA" id="ARBA00023002"/>
    </source>
</evidence>
<dbReference type="GO" id="GO:0004030">
    <property type="term" value="F:aldehyde dehydrogenase [NAD(P)+] activity"/>
    <property type="evidence" value="ECO:0007669"/>
    <property type="project" value="InterPro"/>
</dbReference>
<comment type="caution">
    <text evidence="6">The sequence shown here is derived from an EMBL/GenBank/DDBJ whole genome shotgun (WGS) entry which is preliminary data.</text>
</comment>
<dbReference type="Gene3D" id="3.40.309.10">
    <property type="entry name" value="Aldehyde Dehydrogenase, Chain A, domain 2"/>
    <property type="match status" value="1"/>
</dbReference>
<reference evidence="6" key="1">
    <citation type="journal article" date="2015" name="Nature">
        <title>Complex archaea that bridge the gap between prokaryotes and eukaryotes.</title>
        <authorList>
            <person name="Spang A."/>
            <person name="Saw J.H."/>
            <person name="Jorgensen S.L."/>
            <person name="Zaremba-Niedzwiedzka K."/>
            <person name="Martijn J."/>
            <person name="Lind A.E."/>
            <person name="van Eijk R."/>
            <person name="Schleper C."/>
            <person name="Guy L."/>
            <person name="Ettema T.J."/>
        </authorList>
    </citation>
    <scope>NUCLEOTIDE SEQUENCE</scope>
</reference>
<dbReference type="InterPro" id="IPR016163">
    <property type="entry name" value="Ald_DH_C"/>
</dbReference>
<dbReference type="PANTHER" id="PTHR43217:SF1">
    <property type="entry name" value="SUCCINATE SEMIALDEHYDE DEHYDROGENASE [NAD(P)+] SAD"/>
    <property type="match status" value="1"/>
</dbReference>
<evidence type="ECO:0000256" key="1">
    <source>
        <dbReference type="ARBA" id="ARBA00009986"/>
    </source>
</evidence>
<feature type="domain" description="Aldehyde dehydrogenase" evidence="5">
    <location>
        <begin position="3"/>
        <end position="453"/>
    </location>
</feature>
<dbReference type="Pfam" id="PF00171">
    <property type="entry name" value="Aldedh"/>
    <property type="match status" value="1"/>
</dbReference>
<evidence type="ECO:0000256" key="2">
    <source>
        <dbReference type="ARBA" id="ARBA00022857"/>
    </source>
</evidence>
<comment type="similarity">
    <text evidence="1">Belongs to the aldehyde dehydrogenase family.</text>
</comment>
<dbReference type="FunFam" id="3.40.605.10:FF:000012">
    <property type="entry name" value="NAD-dependent succinate-semialdehyde dehydrogenase"/>
    <property type="match status" value="1"/>
</dbReference>
<feature type="coiled-coil region" evidence="4">
    <location>
        <begin position="42"/>
        <end position="72"/>
    </location>
</feature>
<dbReference type="AlphaFoldDB" id="A0A0F9W8R2"/>
<dbReference type="Gene3D" id="3.40.605.10">
    <property type="entry name" value="Aldehyde Dehydrogenase, Chain A, domain 1"/>
    <property type="match status" value="1"/>
</dbReference>
<keyword evidence="2" id="KW-0521">NADP</keyword>
<evidence type="ECO:0000259" key="5">
    <source>
        <dbReference type="Pfam" id="PF00171"/>
    </source>
</evidence>
<dbReference type="PROSITE" id="PS00070">
    <property type="entry name" value="ALDEHYDE_DEHYDR_CYS"/>
    <property type="match status" value="1"/>
</dbReference>
<dbReference type="EMBL" id="LAZR01000001">
    <property type="protein sequence ID" value="KKO12775.1"/>
    <property type="molecule type" value="Genomic_DNA"/>
</dbReference>
<accession>A0A0F9W8R2</accession>
<dbReference type="PANTHER" id="PTHR43217">
    <property type="entry name" value="SUCCINATE SEMIALDEHYDE DEHYDROGENASE [NAD(P)+] SAD"/>
    <property type="match status" value="1"/>
</dbReference>
<evidence type="ECO:0000256" key="4">
    <source>
        <dbReference type="SAM" id="Coils"/>
    </source>
</evidence>
<dbReference type="GO" id="GO:0004777">
    <property type="term" value="F:succinate-semialdehyde dehydrogenase (NAD+) activity"/>
    <property type="evidence" value="ECO:0007669"/>
    <property type="project" value="TreeGrafter"/>
</dbReference>
<protein>
    <recommendedName>
        <fullName evidence="5">Aldehyde dehydrogenase domain-containing protein</fullName>
    </recommendedName>
</protein>
<proteinExistence type="inferred from homology"/>
<name>A0A0F9W8R2_9ZZZZ</name>
<gene>
    <name evidence="6" type="ORF">LCGC14_0007920</name>
</gene>
<dbReference type="InterPro" id="IPR044148">
    <property type="entry name" value="ALDH_GabD1-like"/>
</dbReference>
<organism evidence="6">
    <name type="scientific">marine sediment metagenome</name>
    <dbReference type="NCBI Taxonomy" id="412755"/>
    <lineage>
        <taxon>unclassified sequences</taxon>
        <taxon>metagenomes</taxon>
        <taxon>ecological metagenomes</taxon>
    </lineage>
</organism>
<dbReference type="CDD" id="cd07100">
    <property type="entry name" value="ALDH_SSADH1_GabD1"/>
    <property type="match status" value="1"/>
</dbReference>
<dbReference type="InterPro" id="IPR015590">
    <property type="entry name" value="Aldehyde_DH_dom"/>
</dbReference>
<dbReference type="InterPro" id="IPR016160">
    <property type="entry name" value="Ald_DH_CS_CYS"/>
</dbReference>
<evidence type="ECO:0000313" key="6">
    <source>
        <dbReference type="EMBL" id="KKO12775.1"/>
    </source>
</evidence>
<keyword evidence="4" id="KW-0175">Coiled coil</keyword>
<keyword evidence="3" id="KW-0560">Oxidoreductase</keyword>
<dbReference type="InterPro" id="IPR016161">
    <property type="entry name" value="Ald_DH/histidinol_DH"/>
</dbReference>